<evidence type="ECO:0000313" key="3">
    <source>
        <dbReference type="Proteomes" id="UP000053342"/>
    </source>
</evidence>
<gene>
    <name evidence="2" type="ORF">PV06_03459</name>
</gene>
<dbReference type="AlphaFoldDB" id="A0A0D2AZ05"/>
<evidence type="ECO:0000313" key="2">
    <source>
        <dbReference type="EMBL" id="KIW45036.1"/>
    </source>
</evidence>
<dbReference type="GeneID" id="27355533"/>
<feature type="signal peptide" evidence="1">
    <location>
        <begin position="1"/>
        <end position="20"/>
    </location>
</feature>
<organism evidence="2 3">
    <name type="scientific">Exophiala oligosperma</name>
    <dbReference type="NCBI Taxonomy" id="215243"/>
    <lineage>
        <taxon>Eukaryota</taxon>
        <taxon>Fungi</taxon>
        <taxon>Dikarya</taxon>
        <taxon>Ascomycota</taxon>
        <taxon>Pezizomycotina</taxon>
        <taxon>Eurotiomycetes</taxon>
        <taxon>Chaetothyriomycetidae</taxon>
        <taxon>Chaetothyriales</taxon>
        <taxon>Herpotrichiellaceae</taxon>
        <taxon>Exophiala</taxon>
    </lineage>
</organism>
<dbReference type="Proteomes" id="UP000053342">
    <property type="component" value="Unassembled WGS sequence"/>
</dbReference>
<keyword evidence="1" id="KW-0732">Signal</keyword>
<dbReference type="RefSeq" id="XP_016265252.1">
    <property type="nucleotide sequence ID" value="XM_016404247.1"/>
</dbReference>
<reference evidence="2 3" key="1">
    <citation type="submission" date="2015-01" db="EMBL/GenBank/DDBJ databases">
        <title>The Genome Sequence of Exophiala oligosperma CBS72588.</title>
        <authorList>
            <consortium name="The Broad Institute Genomics Platform"/>
            <person name="Cuomo C."/>
            <person name="de Hoog S."/>
            <person name="Gorbushina A."/>
            <person name="Stielow B."/>
            <person name="Teixiera M."/>
            <person name="Abouelleil A."/>
            <person name="Chapman S.B."/>
            <person name="Priest M."/>
            <person name="Young S.K."/>
            <person name="Wortman J."/>
            <person name="Nusbaum C."/>
            <person name="Birren B."/>
        </authorList>
    </citation>
    <scope>NUCLEOTIDE SEQUENCE [LARGE SCALE GENOMIC DNA]</scope>
    <source>
        <strain evidence="2 3">CBS 72588</strain>
    </source>
</reference>
<feature type="chain" id="PRO_5002238662" evidence="1">
    <location>
        <begin position="21"/>
        <end position="330"/>
    </location>
</feature>
<dbReference type="EMBL" id="KN847334">
    <property type="protein sequence ID" value="KIW45036.1"/>
    <property type="molecule type" value="Genomic_DNA"/>
</dbReference>
<evidence type="ECO:0000256" key="1">
    <source>
        <dbReference type="SAM" id="SignalP"/>
    </source>
</evidence>
<protein>
    <submittedName>
        <fullName evidence="2">Uncharacterized protein</fullName>
    </submittedName>
</protein>
<dbReference type="STRING" id="215243.A0A0D2AZ05"/>
<accession>A0A0D2AZ05</accession>
<name>A0A0D2AZ05_9EURO</name>
<dbReference type="HOGENOM" id="CLU_026024_0_0_1"/>
<dbReference type="VEuPathDB" id="FungiDB:PV06_03459"/>
<sequence length="330" mass="36830">MTNLTLLPILLLANPSIIPPLQIYLAQRGRPEWRDCLLFCLGAQKPLVPTSLNQGEYPACAAMTTGYVFRVENQATVMYLQRMSKTGHLVTMEVSSFDQKSSFPKPRPCTTTMTVLYLPHLLLVHHFLTAPTWDKYFLSTLSILIFSRILSIFVLGTKISPSWHGESEPGVQGDLLILLSEDRWVRMKGPVDHLKSITSGGWLSKPPSRPSTLTHDFLDSTSQLLVHVAVIVLASAPDTEKILVVTFALLSHVVLSLYNAVTTRPLIMNGRQVKLSSDQTSVKKYSRRLIMARELIREMGRSDFALKLGLINADEINSSTGKLKDEIVTM</sequence>
<proteinExistence type="predicted"/>
<keyword evidence="3" id="KW-1185">Reference proteome</keyword>
<dbReference type="OrthoDB" id="2956246at2759"/>